<evidence type="ECO:0000313" key="3">
    <source>
        <dbReference type="EMBL" id="TWU05974.1"/>
    </source>
</evidence>
<dbReference type="RefSeq" id="WP_146519139.1">
    <property type="nucleotide sequence ID" value="NZ_CP151726.1"/>
</dbReference>
<dbReference type="PROSITE" id="PS51257">
    <property type="entry name" value="PROKAR_LIPOPROTEIN"/>
    <property type="match status" value="1"/>
</dbReference>
<feature type="signal peptide" evidence="1">
    <location>
        <begin position="1"/>
        <end position="23"/>
    </location>
</feature>
<comment type="caution">
    <text evidence="3">The sequence shown here is derived from an EMBL/GenBank/DDBJ whole genome shotgun (WGS) entry which is preliminary data.</text>
</comment>
<dbReference type="Pfam" id="PF07589">
    <property type="entry name" value="PEP-CTERM"/>
    <property type="match status" value="1"/>
</dbReference>
<dbReference type="Proteomes" id="UP000320176">
    <property type="component" value="Unassembled WGS sequence"/>
</dbReference>
<proteinExistence type="predicted"/>
<reference evidence="3 4" key="1">
    <citation type="submission" date="2019-02" db="EMBL/GenBank/DDBJ databases">
        <title>Deep-cultivation of Planctomycetes and their phenomic and genomic characterization uncovers novel biology.</title>
        <authorList>
            <person name="Wiegand S."/>
            <person name="Jogler M."/>
            <person name="Boedeker C."/>
            <person name="Pinto D."/>
            <person name="Vollmers J."/>
            <person name="Rivas-Marin E."/>
            <person name="Kohn T."/>
            <person name="Peeters S.H."/>
            <person name="Heuer A."/>
            <person name="Rast P."/>
            <person name="Oberbeckmann S."/>
            <person name="Bunk B."/>
            <person name="Jeske O."/>
            <person name="Meyerdierks A."/>
            <person name="Storesund J.E."/>
            <person name="Kallscheuer N."/>
            <person name="Luecker S."/>
            <person name="Lage O.M."/>
            <person name="Pohl T."/>
            <person name="Merkel B.J."/>
            <person name="Hornburger P."/>
            <person name="Mueller R.-W."/>
            <person name="Bruemmer F."/>
            <person name="Labrenz M."/>
            <person name="Spormann A.M."/>
            <person name="Op Den Camp H."/>
            <person name="Overmann J."/>
            <person name="Amann R."/>
            <person name="Jetten M.S.M."/>
            <person name="Mascher T."/>
            <person name="Medema M.H."/>
            <person name="Devos D.P."/>
            <person name="Kaster A.-K."/>
            <person name="Ovreas L."/>
            <person name="Rohde M."/>
            <person name="Galperin M.Y."/>
            <person name="Jogler C."/>
        </authorList>
    </citation>
    <scope>NUCLEOTIDE SEQUENCE [LARGE SCALE GENOMIC DNA]</scope>
    <source>
        <strain evidence="3 4">Pla52n</strain>
    </source>
</reference>
<dbReference type="AlphaFoldDB" id="A0A5C6B645"/>
<feature type="domain" description="Ice-binding protein C-terminal" evidence="2">
    <location>
        <begin position="227"/>
        <end position="250"/>
    </location>
</feature>
<evidence type="ECO:0000259" key="2">
    <source>
        <dbReference type="Pfam" id="PF07589"/>
    </source>
</evidence>
<dbReference type="NCBIfam" id="TIGR02595">
    <property type="entry name" value="PEP_CTERM"/>
    <property type="match status" value="1"/>
</dbReference>
<dbReference type="EMBL" id="SJPN01000002">
    <property type="protein sequence ID" value="TWU05974.1"/>
    <property type="molecule type" value="Genomic_DNA"/>
</dbReference>
<keyword evidence="1" id="KW-0732">Signal</keyword>
<name>A0A5C6B645_9BACT</name>
<feature type="chain" id="PRO_5022986525" description="Ice-binding protein C-terminal domain-containing protein" evidence="1">
    <location>
        <begin position="24"/>
        <end position="260"/>
    </location>
</feature>
<evidence type="ECO:0000256" key="1">
    <source>
        <dbReference type="SAM" id="SignalP"/>
    </source>
</evidence>
<dbReference type="InterPro" id="IPR008965">
    <property type="entry name" value="CBM2/CBM3_carb-bd_dom_sf"/>
</dbReference>
<gene>
    <name evidence="3" type="ORF">Pla52n_16900</name>
</gene>
<keyword evidence="4" id="KW-1185">Reference proteome</keyword>
<evidence type="ECO:0000313" key="4">
    <source>
        <dbReference type="Proteomes" id="UP000320176"/>
    </source>
</evidence>
<dbReference type="SUPFAM" id="SSF49384">
    <property type="entry name" value="Carbohydrate-binding domain"/>
    <property type="match status" value="1"/>
</dbReference>
<accession>A0A5C6B645</accession>
<dbReference type="GO" id="GO:0030246">
    <property type="term" value="F:carbohydrate binding"/>
    <property type="evidence" value="ECO:0007669"/>
    <property type="project" value="InterPro"/>
</dbReference>
<sequence precursor="true">MKAFFAIIVVTLLSFFACHRVSADVFFGFSVTGVAPTDTTPLVVNANVGDNVSVDVFYVETGADTFLNDRGLIGFDIAADYDDTFAEVTSATVNPLFNINGAVIAPAGKLVASGNWTDLFGTEGQQVFDGGGNVIFTQGRGRGQSTIQVATLEFNVKGQGITNFDLIDRDLFEENNPAIFPGSAGEVDNVGFGFATGESNLPSVDQVIFGTLAAPRLLRLSINSVTAVPEPTSFALLGLLGTGCLLRRRRSRNTLAAGCA</sequence>
<protein>
    <recommendedName>
        <fullName evidence="2">Ice-binding protein C-terminal domain-containing protein</fullName>
    </recommendedName>
</protein>
<dbReference type="InterPro" id="IPR013424">
    <property type="entry name" value="Ice-binding_C"/>
</dbReference>
<organism evidence="3 4">
    <name type="scientific">Stieleria varia</name>
    <dbReference type="NCBI Taxonomy" id="2528005"/>
    <lineage>
        <taxon>Bacteria</taxon>
        <taxon>Pseudomonadati</taxon>
        <taxon>Planctomycetota</taxon>
        <taxon>Planctomycetia</taxon>
        <taxon>Pirellulales</taxon>
        <taxon>Pirellulaceae</taxon>
        <taxon>Stieleria</taxon>
    </lineage>
</organism>